<dbReference type="SUPFAM" id="SSF48498">
    <property type="entry name" value="Tetracyclin repressor-like, C-terminal domain"/>
    <property type="match status" value="1"/>
</dbReference>
<keyword evidence="4" id="KW-0804">Transcription</keyword>
<dbReference type="InterPro" id="IPR009057">
    <property type="entry name" value="Homeodomain-like_sf"/>
</dbReference>
<evidence type="ECO:0000256" key="2">
    <source>
        <dbReference type="ARBA" id="ARBA00023015"/>
    </source>
</evidence>
<keyword evidence="1" id="KW-0678">Repressor</keyword>
<evidence type="ECO:0000256" key="4">
    <source>
        <dbReference type="ARBA" id="ARBA00023163"/>
    </source>
</evidence>
<gene>
    <name evidence="5" type="ORF">AHOG_25115</name>
</gene>
<dbReference type="AlphaFoldDB" id="A0A221W9E2"/>
<keyword evidence="3" id="KW-0238">DNA-binding</keyword>
<dbReference type="Proteomes" id="UP000204221">
    <property type="component" value="Chromosome"/>
</dbReference>
<dbReference type="InterPro" id="IPR036271">
    <property type="entry name" value="Tet_transcr_reg_TetR-rel_C_sf"/>
</dbReference>
<dbReference type="RefSeq" id="WP_093943542.1">
    <property type="nucleotide sequence ID" value="NZ_CP022521.1"/>
</dbReference>
<evidence type="ECO:0000256" key="3">
    <source>
        <dbReference type="ARBA" id="ARBA00023125"/>
    </source>
</evidence>
<keyword evidence="6" id="KW-1185">Reference proteome</keyword>
<dbReference type="InterPro" id="IPR039538">
    <property type="entry name" value="BetI_C"/>
</dbReference>
<reference evidence="5 6" key="1">
    <citation type="submission" date="2017-07" db="EMBL/GenBank/DDBJ databases">
        <title>Complete genome sequence of Actinoalloteichus hoggarensis DSM 45943, type strain of Actinoalloteichus hoggarensis.</title>
        <authorList>
            <person name="Ruckert C."/>
            <person name="Nouioui I."/>
            <person name="Willmese J."/>
            <person name="van Wezel G."/>
            <person name="Klenk H.-P."/>
            <person name="Kalinowski J."/>
            <person name="Zotchev S.B."/>
        </authorList>
    </citation>
    <scope>NUCLEOTIDE SEQUENCE [LARGE SCALE GENOMIC DNA]</scope>
    <source>
        <strain evidence="5 6">DSM 45943</strain>
    </source>
</reference>
<dbReference type="EMBL" id="CP022521">
    <property type="protein sequence ID" value="ASO22628.1"/>
    <property type="molecule type" value="Genomic_DNA"/>
</dbReference>
<dbReference type="GO" id="GO:0003677">
    <property type="term" value="F:DNA binding"/>
    <property type="evidence" value="ECO:0007669"/>
    <property type="project" value="UniProtKB-UniRule"/>
</dbReference>
<dbReference type="Pfam" id="PF13977">
    <property type="entry name" value="TetR_C_6"/>
    <property type="match status" value="1"/>
</dbReference>
<accession>A0A221W9E2</accession>
<evidence type="ECO:0000313" key="6">
    <source>
        <dbReference type="Proteomes" id="UP000204221"/>
    </source>
</evidence>
<organism evidence="5 6">
    <name type="scientific">Actinoalloteichus hoggarensis</name>
    <dbReference type="NCBI Taxonomy" id="1470176"/>
    <lineage>
        <taxon>Bacteria</taxon>
        <taxon>Bacillati</taxon>
        <taxon>Actinomycetota</taxon>
        <taxon>Actinomycetes</taxon>
        <taxon>Pseudonocardiales</taxon>
        <taxon>Pseudonocardiaceae</taxon>
        <taxon>Actinoalloteichus</taxon>
    </lineage>
</organism>
<protein>
    <submittedName>
        <fullName evidence="5">Transcriptional regulator BetI</fullName>
    </submittedName>
</protein>
<evidence type="ECO:0000256" key="1">
    <source>
        <dbReference type="ARBA" id="ARBA00022491"/>
    </source>
</evidence>
<evidence type="ECO:0000313" key="5">
    <source>
        <dbReference type="EMBL" id="ASO22628.1"/>
    </source>
</evidence>
<dbReference type="KEGG" id="ahg:AHOG_25115"/>
<dbReference type="InterPro" id="IPR001647">
    <property type="entry name" value="HTH_TetR"/>
</dbReference>
<proteinExistence type="predicted"/>
<dbReference type="PROSITE" id="PS50977">
    <property type="entry name" value="HTH_TETR_2"/>
    <property type="match status" value="1"/>
</dbReference>
<dbReference type="Gene3D" id="1.10.357.10">
    <property type="entry name" value="Tetracycline Repressor, domain 2"/>
    <property type="match status" value="1"/>
</dbReference>
<dbReference type="SUPFAM" id="SSF46689">
    <property type="entry name" value="Homeodomain-like"/>
    <property type="match status" value="1"/>
</dbReference>
<keyword evidence="2" id="KW-0805">Transcription regulation</keyword>
<name>A0A221W9E2_9PSEU</name>
<sequence>MASTTKRSERRQRVAAALLRVVVAEGMDAASLRAVAAEAGMSLGMVQRLFDTKDELLLFTYRACLDAMAARITEAVEDRQGLPMLVMLRAALLAALPLDEQRRADWRYIIAFGERFGTRDDIAEMIAEDDARSYRDMLGLLQAAEALGQIPAGHDLPGAAHLLRLLSEGMTLSLLGGRDGSVAAVTSGLDAALELLRATPAGAGRPADTTPTD</sequence>
<dbReference type="Pfam" id="PF00440">
    <property type="entry name" value="TetR_N"/>
    <property type="match status" value="1"/>
</dbReference>
<dbReference type="OrthoDB" id="9816296at2"/>